<dbReference type="InterPro" id="IPR002575">
    <property type="entry name" value="Aminoglycoside_PTrfase"/>
</dbReference>
<keyword evidence="3" id="KW-1185">Reference proteome</keyword>
<dbReference type="AlphaFoldDB" id="A0AAV9GGE4"/>
<evidence type="ECO:0000259" key="1">
    <source>
        <dbReference type="Pfam" id="PF01636"/>
    </source>
</evidence>
<dbReference type="PANTHER" id="PTHR21310:SF13">
    <property type="entry name" value="AMINOGLYCOSIDE PHOSPHOTRANSFERASE DOMAIN-CONTAINING PROTEIN"/>
    <property type="match status" value="1"/>
</dbReference>
<sequence>MPPPKQDGLRWKETLFDLVPEWTRDPSTAAIEKMCRQHLGIPAEESCTAAFHASGLFNKLYRITCTNGPPMMLRVSLPVYPCHKTRAEVATLRNDNYIGFEWILMEYMEGTSAHVRWRTMSMEQKAAFAERMAQFQAEMVRLGKESLIRGIGTLDIRDEIDDGEGPFRSSHDWLSTVLDIILRHHGAILEKSDDEDDREDAEEVSSVARKLLALVPKIFPATLEQSETTALYHHDLHLNNVLVDDNGKITAVLDWECVSAMPLWMTAKLPKFLEGPAREEEPQKDAYLDAEPMLPDLPAEVGEPGFGDEGKNELYHIHKMEYEATQLRKVYKARLGKLWPEWPLDKSHAQIDLFEAIS</sequence>
<proteinExistence type="predicted"/>
<gene>
    <name evidence="2" type="ORF">QBC34DRAFT_450533</name>
</gene>
<evidence type="ECO:0000313" key="3">
    <source>
        <dbReference type="Proteomes" id="UP001321760"/>
    </source>
</evidence>
<reference evidence="2" key="1">
    <citation type="journal article" date="2023" name="Mol. Phylogenet. Evol.">
        <title>Genome-scale phylogeny and comparative genomics of the fungal order Sordariales.</title>
        <authorList>
            <person name="Hensen N."/>
            <person name="Bonometti L."/>
            <person name="Westerberg I."/>
            <person name="Brannstrom I.O."/>
            <person name="Guillou S."/>
            <person name="Cros-Aarteil S."/>
            <person name="Calhoun S."/>
            <person name="Haridas S."/>
            <person name="Kuo A."/>
            <person name="Mondo S."/>
            <person name="Pangilinan J."/>
            <person name="Riley R."/>
            <person name="LaButti K."/>
            <person name="Andreopoulos B."/>
            <person name="Lipzen A."/>
            <person name="Chen C."/>
            <person name="Yan M."/>
            <person name="Daum C."/>
            <person name="Ng V."/>
            <person name="Clum A."/>
            <person name="Steindorff A."/>
            <person name="Ohm R.A."/>
            <person name="Martin F."/>
            <person name="Silar P."/>
            <person name="Natvig D.O."/>
            <person name="Lalanne C."/>
            <person name="Gautier V."/>
            <person name="Ament-Velasquez S.L."/>
            <person name="Kruys A."/>
            <person name="Hutchinson M.I."/>
            <person name="Powell A.J."/>
            <person name="Barry K."/>
            <person name="Miller A.N."/>
            <person name="Grigoriev I.V."/>
            <person name="Debuchy R."/>
            <person name="Gladieux P."/>
            <person name="Hiltunen Thoren M."/>
            <person name="Johannesson H."/>
        </authorList>
    </citation>
    <scope>NUCLEOTIDE SEQUENCE</scope>
    <source>
        <strain evidence="2">PSN243</strain>
    </source>
</reference>
<comment type="caution">
    <text evidence="2">The sequence shown here is derived from an EMBL/GenBank/DDBJ whole genome shotgun (WGS) entry which is preliminary data.</text>
</comment>
<protein>
    <submittedName>
        <fullName evidence="2">Phosphotransferase enzyme family-domain-containing protein</fullName>
    </submittedName>
</protein>
<dbReference type="InterPro" id="IPR011009">
    <property type="entry name" value="Kinase-like_dom_sf"/>
</dbReference>
<feature type="domain" description="Aminoglycoside phosphotransferase" evidence="1">
    <location>
        <begin position="94"/>
        <end position="264"/>
    </location>
</feature>
<dbReference type="Proteomes" id="UP001321760">
    <property type="component" value="Unassembled WGS sequence"/>
</dbReference>
<reference evidence="2" key="2">
    <citation type="submission" date="2023-05" db="EMBL/GenBank/DDBJ databases">
        <authorList>
            <consortium name="Lawrence Berkeley National Laboratory"/>
            <person name="Steindorff A."/>
            <person name="Hensen N."/>
            <person name="Bonometti L."/>
            <person name="Westerberg I."/>
            <person name="Brannstrom I.O."/>
            <person name="Guillou S."/>
            <person name="Cros-Aarteil S."/>
            <person name="Calhoun S."/>
            <person name="Haridas S."/>
            <person name="Kuo A."/>
            <person name="Mondo S."/>
            <person name="Pangilinan J."/>
            <person name="Riley R."/>
            <person name="Labutti K."/>
            <person name="Andreopoulos B."/>
            <person name="Lipzen A."/>
            <person name="Chen C."/>
            <person name="Yanf M."/>
            <person name="Daum C."/>
            <person name="Ng V."/>
            <person name="Clum A."/>
            <person name="Ohm R."/>
            <person name="Martin F."/>
            <person name="Silar P."/>
            <person name="Natvig D."/>
            <person name="Lalanne C."/>
            <person name="Gautier V."/>
            <person name="Ament-Velasquez S.L."/>
            <person name="Kruys A."/>
            <person name="Hutchinson M.I."/>
            <person name="Powell A.J."/>
            <person name="Barry K."/>
            <person name="Miller A.N."/>
            <person name="Grigoriev I.V."/>
            <person name="Debuchy R."/>
            <person name="Gladieux P."/>
            <person name="Thoren M.H."/>
            <person name="Johannesson H."/>
        </authorList>
    </citation>
    <scope>NUCLEOTIDE SEQUENCE</scope>
    <source>
        <strain evidence="2">PSN243</strain>
    </source>
</reference>
<dbReference type="Gene3D" id="3.90.1200.10">
    <property type="match status" value="1"/>
</dbReference>
<dbReference type="Pfam" id="PF01636">
    <property type="entry name" value="APH"/>
    <property type="match status" value="1"/>
</dbReference>
<dbReference type="EMBL" id="MU865953">
    <property type="protein sequence ID" value="KAK4446967.1"/>
    <property type="molecule type" value="Genomic_DNA"/>
</dbReference>
<name>A0AAV9GGE4_9PEZI</name>
<accession>A0AAV9GGE4</accession>
<evidence type="ECO:0000313" key="2">
    <source>
        <dbReference type="EMBL" id="KAK4446967.1"/>
    </source>
</evidence>
<dbReference type="InterPro" id="IPR051678">
    <property type="entry name" value="AGP_Transferase"/>
</dbReference>
<organism evidence="2 3">
    <name type="scientific">Podospora aff. communis PSN243</name>
    <dbReference type="NCBI Taxonomy" id="3040156"/>
    <lineage>
        <taxon>Eukaryota</taxon>
        <taxon>Fungi</taxon>
        <taxon>Dikarya</taxon>
        <taxon>Ascomycota</taxon>
        <taxon>Pezizomycotina</taxon>
        <taxon>Sordariomycetes</taxon>
        <taxon>Sordariomycetidae</taxon>
        <taxon>Sordariales</taxon>
        <taxon>Podosporaceae</taxon>
        <taxon>Podospora</taxon>
    </lineage>
</organism>
<dbReference type="PANTHER" id="PTHR21310">
    <property type="entry name" value="AMINOGLYCOSIDE PHOSPHOTRANSFERASE-RELATED-RELATED"/>
    <property type="match status" value="1"/>
</dbReference>
<dbReference type="SUPFAM" id="SSF56112">
    <property type="entry name" value="Protein kinase-like (PK-like)"/>
    <property type="match status" value="1"/>
</dbReference>